<accession>A0A7J7DKM2</accession>
<proteinExistence type="predicted"/>
<dbReference type="Proteomes" id="UP000593562">
    <property type="component" value="Unassembled WGS sequence"/>
</dbReference>
<keyword evidence="1" id="KW-1133">Transmembrane helix</keyword>
<name>A0A7J7DKM2_TRIWF</name>
<evidence type="ECO:0000313" key="4">
    <source>
        <dbReference type="Proteomes" id="UP000593562"/>
    </source>
</evidence>
<feature type="transmembrane region" description="Helical" evidence="1">
    <location>
        <begin position="40"/>
        <end position="66"/>
    </location>
</feature>
<keyword evidence="4" id="KW-1185">Reference proteome</keyword>
<sequence length="70" mass="7167">MAWGRALAIFAIWFACSVLAVAAAVETPGLNPAPAPSAATNLLLITASSASMLIGFTTIAVSFFLLKEVV</sequence>
<protein>
    <recommendedName>
        <fullName evidence="5">Transmembrane protein</fullName>
    </recommendedName>
</protein>
<evidence type="ECO:0000256" key="1">
    <source>
        <dbReference type="SAM" id="Phobius"/>
    </source>
</evidence>
<gene>
    <name evidence="3" type="ORF">HS088_TW06G01034</name>
</gene>
<dbReference type="PROSITE" id="PS51257">
    <property type="entry name" value="PROKAR_LIPOPROTEIN"/>
    <property type="match status" value="1"/>
</dbReference>
<keyword evidence="1" id="KW-0812">Transmembrane</keyword>
<feature type="chain" id="PRO_5029574145" description="Transmembrane protein" evidence="2">
    <location>
        <begin position="24"/>
        <end position="70"/>
    </location>
</feature>
<keyword evidence="2" id="KW-0732">Signal</keyword>
<comment type="caution">
    <text evidence="3">The sequence shown here is derived from an EMBL/GenBank/DDBJ whole genome shotgun (WGS) entry which is preliminary data.</text>
</comment>
<evidence type="ECO:0000313" key="3">
    <source>
        <dbReference type="EMBL" id="KAF5746858.1"/>
    </source>
</evidence>
<reference evidence="3 4" key="1">
    <citation type="journal article" date="2020" name="Nat. Commun.">
        <title>Genome of Tripterygium wilfordii and identification of cytochrome P450 involved in triptolide biosynthesis.</title>
        <authorList>
            <person name="Tu L."/>
            <person name="Su P."/>
            <person name="Zhang Z."/>
            <person name="Gao L."/>
            <person name="Wang J."/>
            <person name="Hu T."/>
            <person name="Zhou J."/>
            <person name="Zhang Y."/>
            <person name="Zhao Y."/>
            <person name="Liu Y."/>
            <person name="Song Y."/>
            <person name="Tong Y."/>
            <person name="Lu Y."/>
            <person name="Yang J."/>
            <person name="Xu C."/>
            <person name="Jia M."/>
            <person name="Peters R.J."/>
            <person name="Huang L."/>
            <person name="Gao W."/>
        </authorList>
    </citation>
    <scope>NUCLEOTIDE SEQUENCE [LARGE SCALE GENOMIC DNA]</scope>
    <source>
        <strain evidence="4">cv. XIE 37</strain>
        <tissue evidence="3">Leaf</tissue>
    </source>
</reference>
<feature type="signal peptide" evidence="2">
    <location>
        <begin position="1"/>
        <end position="23"/>
    </location>
</feature>
<evidence type="ECO:0000256" key="2">
    <source>
        <dbReference type="SAM" id="SignalP"/>
    </source>
</evidence>
<evidence type="ECO:0008006" key="5">
    <source>
        <dbReference type="Google" id="ProtNLM"/>
    </source>
</evidence>
<dbReference type="AlphaFoldDB" id="A0A7J7DKM2"/>
<dbReference type="InParanoid" id="A0A7J7DKM2"/>
<organism evidence="3 4">
    <name type="scientific">Tripterygium wilfordii</name>
    <name type="common">Thunder God vine</name>
    <dbReference type="NCBI Taxonomy" id="458696"/>
    <lineage>
        <taxon>Eukaryota</taxon>
        <taxon>Viridiplantae</taxon>
        <taxon>Streptophyta</taxon>
        <taxon>Embryophyta</taxon>
        <taxon>Tracheophyta</taxon>
        <taxon>Spermatophyta</taxon>
        <taxon>Magnoliopsida</taxon>
        <taxon>eudicotyledons</taxon>
        <taxon>Gunneridae</taxon>
        <taxon>Pentapetalae</taxon>
        <taxon>rosids</taxon>
        <taxon>fabids</taxon>
        <taxon>Celastrales</taxon>
        <taxon>Celastraceae</taxon>
        <taxon>Tripterygium</taxon>
    </lineage>
</organism>
<keyword evidence="1" id="KW-0472">Membrane</keyword>
<dbReference type="EMBL" id="JAAARO010000006">
    <property type="protein sequence ID" value="KAF5746858.1"/>
    <property type="molecule type" value="Genomic_DNA"/>
</dbReference>